<accession>A0A564YB12</accession>
<evidence type="ECO:0000313" key="1">
    <source>
        <dbReference type="EMBL" id="VUZ44396.1"/>
    </source>
</evidence>
<evidence type="ECO:0000313" key="2">
    <source>
        <dbReference type="Proteomes" id="UP000321570"/>
    </source>
</evidence>
<keyword evidence="2" id="KW-1185">Reference proteome</keyword>
<proteinExistence type="predicted"/>
<sequence>MVGLPDYTRITMLFRKFNKGDHGPYLVCLFPLLPKDLTRYKCLNLAIREGEDIHKYIATGLRPVWYAEIRLNLMSVLDKNPDVMLYHLMDEYNNFRSPIAN</sequence>
<organism evidence="1 2">
    <name type="scientific">Hymenolepis diminuta</name>
    <name type="common">Rat tapeworm</name>
    <dbReference type="NCBI Taxonomy" id="6216"/>
    <lineage>
        <taxon>Eukaryota</taxon>
        <taxon>Metazoa</taxon>
        <taxon>Spiralia</taxon>
        <taxon>Lophotrochozoa</taxon>
        <taxon>Platyhelminthes</taxon>
        <taxon>Cestoda</taxon>
        <taxon>Eucestoda</taxon>
        <taxon>Cyclophyllidea</taxon>
        <taxon>Hymenolepididae</taxon>
        <taxon>Hymenolepis</taxon>
    </lineage>
</organism>
<dbReference type="Proteomes" id="UP000321570">
    <property type="component" value="Unassembled WGS sequence"/>
</dbReference>
<dbReference type="AlphaFoldDB" id="A0A564YB12"/>
<protein>
    <submittedName>
        <fullName evidence="1">Uncharacterized protein</fullName>
    </submittedName>
</protein>
<name>A0A564YB12_HYMDI</name>
<dbReference type="EMBL" id="CABIJS010000123">
    <property type="protein sequence ID" value="VUZ44396.1"/>
    <property type="molecule type" value="Genomic_DNA"/>
</dbReference>
<reference evidence="1 2" key="1">
    <citation type="submission" date="2019-07" db="EMBL/GenBank/DDBJ databases">
        <authorList>
            <person name="Jastrzebski P J."/>
            <person name="Paukszto L."/>
            <person name="Jastrzebski P J."/>
        </authorList>
    </citation>
    <scope>NUCLEOTIDE SEQUENCE [LARGE SCALE GENOMIC DNA]</scope>
    <source>
        <strain evidence="1 2">WMS-il1</strain>
    </source>
</reference>
<gene>
    <name evidence="1" type="ORF">WMSIL1_LOCUS4618</name>
</gene>